<proteinExistence type="predicted"/>
<dbReference type="Proteomes" id="UP000028878">
    <property type="component" value="Unassembled WGS sequence"/>
</dbReference>
<dbReference type="InterPro" id="IPR050950">
    <property type="entry name" value="HTH-type_LysR_regulators"/>
</dbReference>
<dbReference type="PANTHER" id="PTHR30419">
    <property type="entry name" value="HTH-TYPE TRANSCRIPTIONAL REGULATOR YBHD"/>
    <property type="match status" value="1"/>
</dbReference>
<name>A0A1L1PR76_HYDIT</name>
<dbReference type="GO" id="GO:0006355">
    <property type="term" value="P:regulation of DNA-templated transcription"/>
    <property type="evidence" value="ECO:0007669"/>
    <property type="project" value="TreeGrafter"/>
</dbReference>
<organism evidence="2 3">
    <name type="scientific">Hydrogenophaga intermedia</name>
    <dbReference type="NCBI Taxonomy" id="65786"/>
    <lineage>
        <taxon>Bacteria</taxon>
        <taxon>Pseudomonadati</taxon>
        <taxon>Pseudomonadota</taxon>
        <taxon>Betaproteobacteria</taxon>
        <taxon>Burkholderiales</taxon>
        <taxon>Comamonadaceae</taxon>
        <taxon>Hydrogenophaga</taxon>
    </lineage>
</organism>
<evidence type="ECO:0000313" key="3">
    <source>
        <dbReference type="Proteomes" id="UP000028878"/>
    </source>
</evidence>
<reference evidence="3" key="2">
    <citation type="submission" date="2014-11" db="EMBL/GenBank/DDBJ databases">
        <title>Draft genome sequence of Hydrogenophaga intermedia S1.</title>
        <authorList>
            <person name="Gan H.M."/>
            <person name="Chew T.H."/>
            <person name="Stolz A."/>
        </authorList>
    </citation>
    <scope>NUCLEOTIDE SEQUENCE [LARGE SCALE GENOMIC DNA]</scope>
    <source>
        <strain evidence="3">S1</strain>
    </source>
</reference>
<dbReference type="Gene3D" id="3.40.190.290">
    <property type="match status" value="1"/>
</dbReference>
<dbReference type="SUPFAM" id="SSF53850">
    <property type="entry name" value="Periplasmic binding protein-like II"/>
    <property type="match status" value="1"/>
</dbReference>
<dbReference type="AlphaFoldDB" id="A0A1L1PR76"/>
<feature type="domain" description="LysR substrate-binding" evidence="1">
    <location>
        <begin position="2"/>
        <end position="124"/>
    </location>
</feature>
<dbReference type="EMBL" id="CCAE010000015">
    <property type="protein sequence ID" value="CDN87845.1"/>
    <property type="molecule type" value="Genomic_DNA"/>
</dbReference>
<keyword evidence="3" id="KW-1185">Reference proteome</keyword>
<gene>
    <name evidence="2" type="ORF">BN948_02272</name>
</gene>
<dbReference type="PANTHER" id="PTHR30419:SF2">
    <property type="entry name" value="LYSR FAMILY TRANSCRIPTIONAL REGULATOR"/>
    <property type="match status" value="1"/>
</dbReference>
<evidence type="ECO:0000259" key="1">
    <source>
        <dbReference type="Pfam" id="PF03466"/>
    </source>
</evidence>
<protein>
    <submittedName>
        <fullName evidence="2">Transcriptional regulator, LysR family</fullName>
    </submittedName>
</protein>
<accession>A0A1L1PR76</accession>
<sequence length="134" mass="14266">MLAVPGGHALAGRASVRLAEALDHPHVGLPPTTAVHSMLHREAAALGRSFNYRVVVSSFDAALRVVGAGLGVSVVPREVSAPHTLDGRVRLVPLNEPWAQRRFAICFRRREDLNVAAGRLVDHLCSQAAQTPGA</sequence>
<evidence type="ECO:0000313" key="2">
    <source>
        <dbReference type="EMBL" id="CDN87845.1"/>
    </source>
</evidence>
<reference evidence="3" key="1">
    <citation type="submission" date="2014-02" db="EMBL/GenBank/DDBJ databases">
        <authorList>
            <person name="Gan H."/>
        </authorList>
    </citation>
    <scope>NUCLEOTIDE SEQUENCE [LARGE SCALE GENOMIC DNA]</scope>
    <source>
        <strain evidence="3">S1</strain>
    </source>
</reference>
<dbReference type="InterPro" id="IPR005119">
    <property type="entry name" value="LysR_subst-bd"/>
</dbReference>
<dbReference type="GO" id="GO:0005829">
    <property type="term" value="C:cytosol"/>
    <property type="evidence" value="ECO:0007669"/>
    <property type="project" value="TreeGrafter"/>
</dbReference>
<dbReference type="Pfam" id="PF03466">
    <property type="entry name" value="LysR_substrate"/>
    <property type="match status" value="1"/>
</dbReference>